<dbReference type="GO" id="GO:0016491">
    <property type="term" value="F:oxidoreductase activity"/>
    <property type="evidence" value="ECO:0007669"/>
    <property type="project" value="InterPro"/>
</dbReference>
<evidence type="ECO:0000256" key="1">
    <source>
        <dbReference type="SAM" id="Phobius"/>
    </source>
</evidence>
<dbReference type="AlphaFoldDB" id="A0A5C8PK21"/>
<evidence type="ECO:0000313" key="4">
    <source>
        <dbReference type="Proteomes" id="UP000321638"/>
    </source>
</evidence>
<keyword evidence="1" id="KW-0472">Membrane</keyword>
<dbReference type="InterPro" id="IPR006694">
    <property type="entry name" value="Fatty_acid_hydroxylase"/>
</dbReference>
<keyword evidence="4" id="KW-1185">Reference proteome</keyword>
<dbReference type="Pfam" id="PF04116">
    <property type="entry name" value="FA_hydroxylase"/>
    <property type="match status" value="1"/>
</dbReference>
<organism evidence="3 4">
    <name type="scientific">Vineibacter terrae</name>
    <dbReference type="NCBI Taxonomy" id="2586908"/>
    <lineage>
        <taxon>Bacteria</taxon>
        <taxon>Pseudomonadati</taxon>
        <taxon>Pseudomonadota</taxon>
        <taxon>Alphaproteobacteria</taxon>
        <taxon>Hyphomicrobiales</taxon>
        <taxon>Vineibacter</taxon>
    </lineage>
</organism>
<keyword evidence="1" id="KW-0812">Transmembrane</keyword>
<dbReference type="Proteomes" id="UP000321638">
    <property type="component" value="Unassembled WGS sequence"/>
</dbReference>
<dbReference type="EMBL" id="VDUZ01000020">
    <property type="protein sequence ID" value="TXL74192.1"/>
    <property type="molecule type" value="Genomic_DNA"/>
</dbReference>
<dbReference type="GO" id="GO:0005506">
    <property type="term" value="F:iron ion binding"/>
    <property type="evidence" value="ECO:0007669"/>
    <property type="project" value="InterPro"/>
</dbReference>
<feature type="transmembrane region" description="Helical" evidence="1">
    <location>
        <begin position="12"/>
        <end position="36"/>
    </location>
</feature>
<feature type="transmembrane region" description="Helical" evidence="1">
    <location>
        <begin position="120"/>
        <end position="144"/>
    </location>
</feature>
<reference evidence="3 4" key="1">
    <citation type="submission" date="2019-06" db="EMBL/GenBank/DDBJ databases">
        <title>New taxonomy in bacterial strain CC-CFT640, isolated from vineyard.</title>
        <authorList>
            <person name="Lin S.-Y."/>
            <person name="Tsai C.-F."/>
            <person name="Young C.-C."/>
        </authorList>
    </citation>
    <scope>NUCLEOTIDE SEQUENCE [LARGE SCALE GENOMIC DNA]</scope>
    <source>
        <strain evidence="3 4">CC-CFT640</strain>
    </source>
</reference>
<evidence type="ECO:0000259" key="2">
    <source>
        <dbReference type="Pfam" id="PF04116"/>
    </source>
</evidence>
<feature type="domain" description="Fatty acid hydroxylase" evidence="2">
    <location>
        <begin position="50"/>
        <end position="192"/>
    </location>
</feature>
<evidence type="ECO:0000313" key="3">
    <source>
        <dbReference type="EMBL" id="TXL74192.1"/>
    </source>
</evidence>
<dbReference type="OrthoDB" id="5291370at2"/>
<dbReference type="GO" id="GO:0008610">
    <property type="term" value="P:lipid biosynthetic process"/>
    <property type="evidence" value="ECO:0007669"/>
    <property type="project" value="InterPro"/>
</dbReference>
<feature type="transmembrane region" description="Helical" evidence="1">
    <location>
        <begin position="97"/>
        <end position="114"/>
    </location>
</feature>
<comment type="caution">
    <text evidence="3">The sequence shown here is derived from an EMBL/GenBank/DDBJ whole genome shotgun (WGS) entry which is preliminary data.</text>
</comment>
<proteinExistence type="predicted"/>
<keyword evidence="1" id="KW-1133">Transmembrane helix</keyword>
<feature type="transmembrane region" description="Helical" evidence="1">
    <location>
        <begin position="42"/>
        <end position="63"/>
    </location>
</feature>
<name>A0A5C8PK21_9HYPH</name>
<gene>
    <name evidence="3" type="ORF">FHP25_18370</name>
</gene>
<accession>A0A5C8PK21</accession>
<sequence length="264" mass="29467">MTMRDLVRAYFTHYAVVAYFTLAVVGLALAAAWMPAWTAAEIARVIAAGVAAMLVYPLVWYVLHRWVLHSRIAYRSPLTAKVWKRTHFDHHQDPHNLGVLFGALYTTLPTIAIVTLPLGWLIGGAAGAAACGAGALLTTCFYEFCHSAQHLNYRPKRKWMQEIKRLHLLHHFHNENGNYGITNFVVDRLLRTDYDAARAMPKSATVFNLGYDEATATKYPWVATLSRDGIRVGADGRRWRPHTPHANADAVGADLGYAERDKAA</sequence>
<protein>
    <submittedName>
        <fullName evidence="3">Sterol desaturase family protein</fullName>
    </submittedName>
</protein>